<dbReference type="Pfam" id="PF12969">
    <property type="entry name" value="DUF3857"/>
    <property type="match status" value="1"/>
</dbReference>
<dbReference type="Gene3D" id="3.10.620.30">
    <property type="match status" value="1"/>
</dbReference>
<keyword evidence="5" id="KW-1185">Reference proteome</keyword>
<feature type="chain" id="PRO_5037435640" description="Transglutaminase superfamily protein" evidence="1">
    <location>
        <begin position="33"/>
        <end position="664"/>
    </location>
</feature>
<dbReference type="InterPro" id="IPR002931">
    <property type="entry name" value="Transglutaminase-like"/>
</dbReference>
<feature type="domain" description="Transglutaminase-like" evidence="2">
    <location>
        <begin position="288"/>
        <end position="364"/>
    </location>
</feature>
<dbReference type="Gene3D" id="2.60.120.1130">
    <property type="match status" value="1"/>
</dbReference>
<evidence type="ECO:0000259" key="3">
    <source>
        <dbReference type="Pfam" id="PF12969"/>
    </source>
</evidence>
<dbReference type="EMBL" id="BMGT01000001">
    <property type="protein sequence ID" value="GGG63819.1"/>
    <property type="molecule type" value="Genomic_DNA"/>
</dbReference>
<dbReference type="InterPro" id="IPR024618">
    <property type="entry name" value="DUF3857"/>
</dbReference>
<comment type="caution">
    <text evidence="4">The sequence shown here is derived from an EMBL/GenBank/DDBJ whole genome shotgun (WGS) entry which is preliminary data.</text>
</comment>
<evidence type="ECO:0000256" key="1">
    <source>
        <dbReference type="SAM" id="SignalP"/>
    </source>
</evidence>
<protein>
    <recommendedName>
        <fullName evidence="6">Transglutaminase superfamily protein</fullName>
    </recommendedName>
</protein>
<name>A0A917H0B7_9BACT</name>
<evidence type="ECO:0008006" key="6">
    <source>
        <dbReference type="Google" id="ProtNLM"/>
    </source>
</evidence>
<evidence type="ECO:0000259" key="2">
    <source>
        <dbReference type="Pfam" id="PF01841"/>
    </source>
</evidence>
<feature type="signal peptide" evidence="1">
    <location>
        <begin position="1"/>
        <end position="32"/>
    </location>
</feature>
<dbReference type="Pfam" id="PF01841">
    <property type="entry name" value="Transglut_core"/>
    <property type="match status" value="1"/>
</dbReference>
<reference evidence="4" key="1">
    <citation type="journal article" date="2014" name="Int. J. Syst. Evol. Microbiol.">
        <title>Complete genome sequence of Corynebacterium casei LMG S-19264T (=DSM 44701T), isolated from a smear-ripened cheese.</title>
        <authorList>
            <consortium name="US DOE Joint Genome Institute (JGI-PGF)"/>
            <person name="Walter F."/>
            <person name="Albersmeier A."/>
            <person name="Kalinowski J."/>
            <person name="Ruckert C."/>
        </authorList>
    </citation>
    <scope>NUCLEOTIDE SEQUENCE</scope>
    <source>
        <strain evidence="4">CGMCC 1.12997</strain>
    </source>
</reference>
<organism evidence="4 5">
    <name type="scientific">Edaphobacter dinghuensis</name>
    <dbReference type="NCBI Taxonomy" id="1560005"/>
    <lineage>
        <taxon>Bacteria</taxon>
        <taxon>Pseudomonadati</taxon>
        <taxon>Acidobacteriota</taxon>
        <taxon>Terriglobia</taxon>
        <taxon>Terriglobales</taxon>
        <taxon>Acidobacteriaceae</taxon>
        <taxon>Edaphobacter</taxon>
    </lineage>
</organism>
<accession>A0A917H0B7</accession>
<dbReference type="RefSeq" id="WP_188552283.1">
    <property type="nucleotide sequence ID" value="NZ_BMGT01000001.1"/>
</dbReference>
<dbReference type="AlphaFoldDB" id="A0A917H0B7"/>
<dbReference type="InterPro" id="IPR038765">
    <property type="entry name" value="Papain-like_cys_pep_sf"/>
</dbReference>
<dbReference type="Gene3D" id="2.60.40.3140">
    <property type="match status" value="1"/>
</dbReference>
<reference evidence="4" key="2">
    <citation type="submission" date="2020-09" db="EMBL/GenBank/DDBJ databases">
        <authorList>
            <person name="Sun Q."/>
            <person name="Zhou Y."/>
        </authorList>
    </citation>
    <scope>NUCLEOTIDE SEQUENCE</scope>
    <source>
        <strain evidence="4">CGMCC 1.12997</strain>
    </source>
</reference>
<proteinExistence type="predicted"/>
<evidence type="ECO:0000313" key="5">
    <source>
        <dbReference type="Proteomes" id="UP000647241"/>
    </source>
</evidence>
<feature type="domain" description="DUF3857" evidence="3">
    <location>
        <begin position="71"/>
        <end position="229"/>
    </location>
</feature>
<sequence>MTHDVGPSSWACRYRFATVVLILLSAAPFCFAKQDTVPDWVRDAAAQKLPDYPAETNAIVLLDDTTYSVAANGQATEHYRRVVKILRPQGRDDATVAVPFDKDTKILSLHVWSIGPDGHQYAMKDNEFVQYGYPGQGDFFEDDKVKVADAPGRDPGGVVAYEYEQRIRPFLTEKTWFFQGDLPSVSQTFTLELPLGYSFGTVWAHHEPMKAADLESQRWRWEMKDVPAINLEHVLYRPSELSLAGRMTVHYFGADVPVKTDGTWQSIGEWYEGLAKDRLVATPEIAAKASELTAGKADFYDKAQAISEFVQDQVRYFVIEMGIGGYQPHFAGDIFRNRYGDCKDKATLLSAMLSSVGIHSALMMVDTSRGVIDPDAPSIVGNHMIAAIEIPQGYSSPKLHSIITAKNGHQYLIFDPTWDKTPFGQLEHGLQGSYGLLLEGDQSQIVALPVLAPTLNTIHRTAHFQLEPDGSLKGTVTEKRFGDISESRRRLYVMEDAKHQSDFLDNSLGRDFTTFSVSGFAVQNAATLGKELTTSYSLTADHFAKAMGPLLMVRPRVLGSDGLETDRKVRKVPINLRQTMQATDDFSIELPPGYTVDETPDPVKLDLGFAAYESSIEVKGDTLHYTRTYTVRKVTIPSDEYGDLQKLAGVIEADEQGRAVLKKR</sequence>
<gene>
    <name evidence="4" type="ORF">GCM10011585_01740</name>
</gene>
<keyword evidence="1" id="KW-0732">Signal</keyword>
<dbReference type="Proteomes" id="UP000647241">
    <property type="component" value="Unassembled WGS sequence"/>
</dbReference>
<evidence type="ECO:0000313" key="4">
    <source>
        <dbReference type="EMBL" id="GGG63819.1"/>
    </source>
</evidence>
<dbReference type="SUPFAM" id="SSF54001">
    <property type="entry name" value="Cysteine proteinases"/>
    <property type="match status" value="1"/>
</dbReference>